<dbReference type="Proteomes" id="UP000184080">
    <property type="component" value="Unassembled WGS sequence"/>
</dbReference>
<dbReference type="Pfam" id="PF22570">
    <property type="entry name" value="LiaF-TM"/>
    <property type="match status" value="1"/>
</dbReference>
<dbReference type="EMBL" id="FQZO01000009">
    <property type="protein sequence ID" value="SHJ85096.1"/>
    <property type="molecule type" value="Genomic_DNA"/>
</dbReference>
<keyword evidence="1" id="KW-0812">Transmembrane</keyword>
<protein>
    <submittedName>
        <fullName evidence="3">DUF4097 and DUF4098 domain-containing protein YvlB</fullName>
    </submittedName>
</protein>
<feature type="transmembrane region" description="Helical" evidence="1">
    <location>
        <begin position="12"/>
        <end position="33"/>
    </location>
</feature>
<name>A0A1M6MNX6_9CLOT</name>
<keyword evidence="4" id="KW-1185">Reference proteome</keyword>
<reference evidence="3 4" key="1">
    <citation type="submission" date="2016-11" db="EMBL/GenBank/DDBJ databases">
        <authorList>
            <person name="Jaros S."/>
            <person name="Januszkiewicz K."/>
            <person name="Wedrychowicz H."/>
        </authorList>
    </citation>
    <scope>NUCLEOTIDE SEQUENCE [LARGE SCALE GENOMIC DNA]</scope>
    <source>
        <strain evidence="3 4">DSM 21864</strain>
    </source>
</reference>
<evidence type="ECO:0000259" key="2">
    <source>
        <dbReference type="Pfam" id="PF22570"/>
    </source>
</evidence>
<feature type="domain" description="LiaF transmembrane" evidence="2">
    <location>
        <begin position="11"/>
        <end position="91"/>
    </location>
</feature>
<feature type="transmembrane region" description="Helical" evidence="1">
    <location>
        <begin position="39"/>
        <end position="57"/>
    </location>
</feature>
<keyword evidence="1" id="KW-0472">Membrane</keyword>
<keyword evidence="1" id="KW-1133">Transmembrane helix</keyword>
<proteinExistence type="predicted"/>
<dbReference type="InterPro" id="IPR054331">
    <property type="entry name" value="LiaF_TM"/>
</dbReference>
<dbReference type="RefSeq" id="WP_073011152.1">
    <property type="nucleotide sequence ID" value="NZ_FQZO01000009.1"/>
</dbReference>
<organism evidence="3 4">
    <name type="scientific">Clostridium amylolyticum</name>
    <dbReference type="NCBI Taxonomy" id="1121298"/>
    <lineage>
        <taxon>Bacteria</taxon>
        <taxon>Bacillati</taxon>
        <taxon>Bacillota</taxon>
        <taxon>Clostridia</taxon>
        <taxon>Eubacteriales</taxon>
        <taxon>Clostridiaceae</taxon>
        <taxon>Clostridium</taxon>
    </lineage>
</organism>
<dbReference type="STRING" id="1121298.SAMN05444401_4049"/>
<accession>A0A1M6MNX6</accession>
<dbReference type="OrthoDB" id="1707123at2"/>
<evidence type="ECO:0000256" key="1">
    <source>
        <dbReference type="SAM" id="Phobius"/>
    </source>
</evidence>
<gene>
    <name evidence="3" type="ORF">SAMN05444401_4049</name>
</gene>
<evidence type="ECO:0000313" key="3">
    <source>
        <dbReference type="EMBL" id="SHJ85096.1"/>
    </source>
</evidence>
<dbReference type="AlphaFoldDB" id="A0A1M6MNX6"/>
<feature type="transmembrane region" description="Helical" evidence="1">
    <location>
        <begin position="69"/>
        <end position="88"/>
    </location>
</feature>
<sequence length="390" mass="42732">MRQWKVGTTSLGILLILMGVIWIYSTITGIPLVSTLFKWWPIILIMLGIEVLIYSLMPKKENTKVKFDGISILVIILIMIFMASAQIVNKGVAYGLNFLGKDISIPFKNSISYSKHYELEGNNREKIKINDAVGKIVIEKSENDKIVIDAVVNLKGNHKNSSLENEDNIINIDDKKVLSINHLSSFSKNNINFVSVDYIIKVPNNIPLEIDNKFGVTIIKGISAEVKVDSSAGKVTVQEVKGNVSVDNKFGATECFDIVGNIKIDNSNGEINVDNISGKAELQGKFGAVKASNIKGDTTIDNANGSVNFSSNEVINYNLKVTSNFGKITVRLPKTQQGTFNGETKFGSIKNDFNLQVNTDENKNSLKGKIGDGKANITLINSNGSIDIIN</sequence>
<evidence type="ECO:0000313" key="4">
    <source>
        <dbReference type="Proteomes" id="UP000184080"/>
    </source>
</evidence>